<feature type="region of interest" description="Disordered" evidence="1">
    <location>
        <begin position="81"/>
        <end position="115"/>
    </location>
</feature>
<evidence type="ECO:0000313" key="3">
    <source>
        <dbReference type="Proteomes" id="UP001237642"/>
    </source>
</evidence>
<accession>A0AAD8HV30</accession>
<name>A0AAD8HV30_9APIA</name>
<reference evidence="2" key="1">
    <citation type="submission" date="2023-02" db="EMBL/GenBank/DDBJ databases">
        <title>Genome of toxic invasive species Heracleum sosnowskyi carries increased number of genes despite the absence of recent whole-genome duplications.</title>
        <authorList>
            <person name="Schelkunov M."/>
            <person name="Shtratnikova V."/>
            <person name="Makarenko M."/>
            <person name="Klepikova A."/>
            <person name="Omelchenko D."/>
            <person name="Novikova G."/>
            <person name="Obukhova E."/>
            <person name="Bogdanov V."/>
            <person name="Penin A."/>
            <person name="Logacheva M."/>
        </authorList>
    </citation>
    <scope>NUCLEOTIDE SEQUENCE</scope>
    <source>
        <strain evidence="2">Hsosn_3</strain>
        <tissue evidence="2">Leaf</tissue>
    </source>
</reference>
<comment type="caution">
    <text evidence="2">The sequence shown here is derived from an EMBL/GenBank/DDBJ whole genome shotgun (WGS) entry which is preliminary data.</text>
</comment>
<keyword evidence="3" id="KW-1185">Reference proteome</keyword>
<gene>
    <name evidence="2" type="ORF">POM88_029542</name>
</gene>
<feature type="compositionally biased region" description="Basic and acidic residues" evidence="1">
    <location>
        <begin position="196"/>
        <end position="213"/>
    </location>
</feature>
<evidence type="ECO:0000256" key="1">
    <source>
        <dbReference type="SAM" id="MobiDB-lite"/>
    </source>
</evidence>
<protein>
    <submittedName>
        <fullName evidence="2">Uncharacterized protein</fullName>
    </submittedName>
</protein>
<feature type="region of interest" description="Disordered" evidence="1">
    <location>
        <begin position="1"/>
        <end position="32"/>
    </location>
</feature>
<feature type="compositionally biased region" description="Basic and acidic residues" evidence="1">
    <location>
        <begin position="19"/>
        <end position="32"/>
    </location>
</feature>
<feature type="region of interest" description="Disordered" evidence="1">
    <location>
        <begin position="193"/>
        <end position="228"/>
    </location>
</feature>
<dbReference type="Proteomes" id="UP001237642">
    <property type="component" value="Unassembled WGS sequence"/>
</dbReference>
<feature type="compositionally biased region" description="Basic and acidic residues" evidence="1">
    <location>
        <begin position="94"/>
        <end position="103"/>
    </location>
</feature>
<sequence length="300" mass="34290">MQALAVSQALEDEETLQEENAKDGAKEAERARKSLSLELTMVKTRSMLKTDTKTDTELTMVKTRSMLKTDTKTDTEITMVQSRSMSKTNTKTATDTKKVERASKQTRKKARKNADYCSKPRSRLIDYNGLCLFMLDYIKRHPVPKITPTDTVHPVDALDFAGQAEWRQMSASEKAPFIKTAMENMGITMVQNRSMSKTDTKTATDTKKVERASKQTRKKTRKNADYRSKSRSRLLDFDGWCVFMKDYYKRYPVPNITPTGTNDPFHDMELAGHKEWTEMSASEKAPFIKTAKESVLARHI</sequence>
<organism evidence="2 3">
    <name type="scientific">Heracleum sosnowskyi</name>
    <dbReference type="NCBI Taxonomy" id="360622"/>
    <lineage>
        <taxon>Eukaryota</taxon>
        <taxon>Viridiplantae</taxon>
        <taxon>Streptophyta</taxon>
        <taxon>Embryophyta</taxon>
        <taxon>Tracheophyta</taxon>
        <taxon>Spermatophyta</taxon>
        <taxon>Magnoliopsida</taxon>
        <taxon>eudicotyledons</taxon>
        <taxon>Gunneridae</taxon>
        <taxon>Pentapetalae</taxon>
        <taxon>asterids</taxon>
        <taxon>campanulids</taxon>
        <taxon>Apiales</taxon>
        <taxon>Apiaceae</taxon>
        <taxon>Apioideae</taxon>
        <taxon>apioid superclade</taxon>
        <taxon>Tordylieae</taxon>
        <taxon>Tordyliinae</taxon>
        <taxon>Heracleum</taxon>
    </lineage>
</organism>
<dbReference type="EMBL" id="JAUIZM010000007">
    <property type="protein sequence ID" value="KAK1373349.1"/>
    <property type="molecule type" value="Genomic_DNA"/>
</dbReference>
<proteinExistence type="predicted"/>
<reference evidence="2" key="2">
    <citation type="submission" date="2023-05" db="EMBL/GenBank/DDBJ databases">
        <authorList>
            <person name="Schelkunov M.I."/>
        </authorList>
    </citation>
    <scope>NUCLEOTIDE SEQUENCE</scope>
    <source>
        <strain evidence="2">Hsosn_3</strain>
        <tissue evidence="2">Leaf</tissue>
    </source>
</reference>
<evidence type="ECO:0000313" key="2">
    <source>
        <dbReference type="EMBL" id="KAK1373349.1"/>
    </source>
</evidence>
<dbReference type="AlphaFoldDB" id="A0AAD8HV30"/>